<protein>
    <submittedName>
        <fullName evidence="1">Uncharacterized protein</fullName>
    </submittedName>
</protein>
<organism evidence="1 2">
    <name type="scientific">Lentinula aff. lateritia</name>
    <dbReference type="NCBI Taxonomy" id="2804960"/>
    <lineage>
        <taxon>Eukaryota</taxon>
        <taxon>Fungi</taxon>
        <taxon>Dikarya</taxon>
        <taxon>Basidiomycota</taxon>
        <taxon>Agaricomycotina</taxon>
        <taxon>Agaricomycetes</taxon>
        <taxon>Agaricomycetidae</taxon>
        <taxon>Agaricales</taxon>
        <taxon>Marasmiineae</taxon>
        <taxon>Omphalotaceae</taxon>
        <taxon>Lentinula</taxon>
    </lineage>
</organism>
<dbReference type="Proteomes" id="UP001163835">
    <property type="component" value="Unassembled WGS sequence"/>
</dbReference>
<proteinExistence type="predicted"/>
<comment type="caution">
    <text evidence="1">The sequence shown here is derived from an EMBL/GenBank/DDBJ whole genome shotgun (WGS) entry which is preliminary data.</text>
</comment>
<accession>A0ACC1U964</accession>
<name>A0ACC1U964_9AGAR</name>
<gene>
    <name evidence="1" type="ORF">F5876DRAFT_73681</name>
</gene>
<sequence>MSRPNILVLGLMNEDYLSDLFSPLMSSMRAVATVKSVTRVKEAKAILSSSTPPTAVLSIDAAPTQSKYRALNEQLVRYARAGGVVVFGCNFSNHFSFDTAERFFRAWGVPWELGHYHRTTVYLNADGVQGMDLTGLESSYSVKALNLAQVLPTSAIYSPSRDSRTQSHVFAATTVDTSQTPAAYSAIGDGYMGYTGDVNAEKPTTKVIMAMLHLPINQIAPEISDSIVGVSFGPGGVLRQIRQSETNARTTAASESPGAASSSPQTEASEPNNSESESSSSSSYDKYEKGRRGTARGIPPRIVSSVPRPREAEVKAREVRRKQVNERNKVAAEKLKDKGNNVFKAGRYNQAVDLYKQACKTYKPLPVFMSNLAAALIKLERWDEAEMAADHAILVDPTLLKGYFRRGVARRHYGKPKGAVRELRKDFERCLEMDPNCAEFKTELEAARKERDEEKKRQGYNEDDADRYDVDSDYEAKLVFNLGRDFAPERTVHVLDCPSDSEEHQHKGKGKGAKLPCRYYNHKGCKFGKVCRYKHAPDDRSIRDELGRNVCLHFLIDRCKFDDQCWYAHEKMYLPSNGWWNEENLGGWQELYDFVREDMDDGVFDRIGSAMNGIADIWRIRDNLDMLVDDWQNAADNGSDDDSDDFYGLGMTRGRRKRDMQFERKMEERAQNMGFTEDEVNELLCQGVKPWDDDAWDVLNALNNY</sequence>
<keyword evidence="2" id="KW-1185">Reference proteome</keyword>
<reference evidence="1" key="1">
    <citation type="submission" date="2022-09" db="EMBL/GenBank/DDBJ databases">
        <title>A Global Phylogenomic Analysis of the Shiitake Genus Lentinula.</title>
        <authorList>
            <consortium name="DOE Joint Genome Institute"/>
            <person name="Sierra-Patev S."/>
            <person name="Min B."/>
            <person name="Naranjo-Ortiz M."/>
            <person name="Looney B."/>
            <person name="Konkel Z."/>
            <person name="Slot J.C."/>
            <person name="Sakamoto Y."/>
            <person name="Steenwyk J.L."/>
            <person name="Rokas A."/>
            <person name="Carro J."/>
            <person name="Camarero S."/>
            <person name="Ferreira P."/>
            <person name="Molpeceres G."/>
            <person name="Ruiz-Duenas F.J."/>
            <person name="Serrano A."/>
            <person name="Henrissat B."/>
            <person name="Drula E."/>
            <person name="Hughes K.W."/>
            <person name="Mata J.L."/>
            <person name="Ishikawa N.K."/>
            <person name="Vargas-Isla R."/>
            <person name="Ushijima S."/>
            <person name="Smith C.A."/>
            <person name="Ahrendt S."/>
            <person name="Andreopoulos W."/>
            <person name="He G."/>
            <person name="Labutti K."/>
            <person name="Lipzen A."/>
            <person name="Ng V."/>
            <person name="Riley R."/>
            <person name="Sandor L."/>
            <person name="Barry K."/>
            <person name="Martinez A.T."/>
            <person name="Xiao Y."/>
            <person name="Gibbons J.G."/>
            <person name="Terashima K."/>
            <person name="Grigoriev I.V."/>
            <person name="Hibbett D.S."/>
        </authorList>
    </citation>
    <scope>NUCLEOTIDE SEQUENCE</scope>
    <source>
        <strain evidence="1">TMI1499</strain>
    </source>
</reference>
<evidence type="ECO:0000313" key="2">
    <source>
        <dbReference type="Proteomes" id="UP001163835"/>
    </source>
</evidence>
<dbReference type="EMBL" id="MU794987">
    <property type="protein sequence ID" value="KAJ3813657.1"/>
    <property type="molecule type" value="Genomic_DNA"/>
</dbReference>
<evidence type="ECO:0000313" key="1">
    <source>
        <dbReference type="EMBL" id="KAJ3813657.1"/>
    </source>
</evidence>